<accession>A0AAW1R5Q0</accession>
<sequence>MKFGEMLVNWAADELAYGAKVLAPLPGLLHHIVHCPGQQVPGNRPQVLLGILLDKNQLVRTRMQAVDALGGSDQVAELDMNDGAMLCDTCGASGLLQIVCEHRACLRAAVKAGVVETLACHVQGQAQHLQCGQSTPLHCGRAASGCG</sequence>
<comment type="caution">
    <text evidence="1">The sequence shown here is derived from an EMBL/GenBank/DDBJ whole genome shotgun (WGS) entry which is preliminary data.</text>
</comment>
<dbReference type="Proteomes" id="UP001489004">
    <property type="component" value="Unassembled WGS sequence"/>
</dbReference>
<keyword evidence="2" id="KW-1185">Reference proteome</keyword>
<proteinExistence type="predicted"/>
<organism evidence="1 2">
    <name type="scientific">[Myrmecia] bisecta</name>
    <dbReference type="NCBI Taxonomy" id="41462"/>
    <lineage>
        <taxon>Eukaryota</taxon>
        <taxon>Viridiplantae</taxon>
        <taxon>Chlorophyta</taxon>
        <taxon>core chlorophytes</taxon>
        <taxon>Trebouxiophyceae</taxon>
        <taxon>Trebouxiales</taxon>
        <taxon>Trebouxiaceae</taxon>
        <taxon>Myrmecia</taxon>
    </lineage>
</organism>
<name>A0AAW1R5Q0_9CHLO</name>
<protein>
    <submittedName>
        <fullName evidence="1">Uncharacterized protein</fullName>
    </submittedName>
</protein>
<reference evidence="1 2" key="1">
    <citation type="journal article" date="2024" name="Nat. Commun.">
        <title>Phylogenomics reveals the evolutionary origins of lichenization in chlorophyte algae.</title>
        <authorList>
            <person name="Puginier C."/>
            <person name="Libourel C."/>
            <person name="Otte J."/>
            <person name="Skaloud P."/>
            <person name="Haon M."/>
            <person name="Grisel S."/>
            <person name="Petersen M."/>
            <person name="Berrin J.G."/>
            <person name="Delaux P.M."/>
            <person name="Dal Grande F."/>
            <person name="Keller J."/>
        </authorList>
    </citation>
    <scope>NUCLEOTIDE SEQUENCE [LARGE SCALE GENOMIC DNA]</scope>
    <source>
        <strain evidence="1 2">SAG 2043</strain>
    </source>
</reference>
<dbReference type="AlphaFoldDB" id="A0AAW1R5Q0"/>
<evidence type="ECO:0000313" key="2">
    <source>
        <dbReference type="Proteomes" id="UP001489004"/>
    </source>
</evidence>
<gene>
    <name evidence="1" type="ORF">WJX72_002741</name>
</gene>
<evidence type="ECO:0000313" key="1">
    <source>
        <dbReference type="EMBL" id="KAK9828909.1"/>
    </source>
</evidence>
<dbReference type="EMBL" id="JALJOR010000001">
    <property type="protein sequence ID" value="KAK9828909.1"/>
    <property type="molecule type" value="Genomic_DNA"/>
</dbReference>